<protein>
    <submittedName>
        <fullName evidence="2">Prion-inhibition propagation domain-containing protein</fullName>
    </submittedName>
</protein>
<dbReference type="InterPro" id="IPR038305">
    <property type="entry name" value="HeLo_sf"/>
</dbReference>
<comment type="caution">
    <text evidence="2">The sequence shown here is derived from an EMBL/GenBank/DDBJ whole genome shotgun (WGS) entry which is preliminary data.</text>
</comment>
<keyword evidence="2" id="KW-0640">Prion</keyword>
<dbReference type="Proteomes" id="UP000544331">
    <property type="component" value="Unassembled WGS sequence"/>
</dbReference>
<dbReference type="AlphaFoldDB" id="A0A8H5XM20"/>
<dbReference type="OrthoDB" id="4062651at2759"/>
<feature type="domain" description="Prion-inhibition and propagation HeLo" evidence="1">
    <location>
        <begin position="5"/>
        <end position="148"/>
    </location>
</feature>
<dbReference type="PANTHER" id="PTHR37542:SF3">
    <property type="entry name" value="PRION-INHIBITION AND PROPAGATION HELO DOMAIN-CONTAINING PROTEIN"/>
    <property type="match status" value="1"/>
</dbReference>
<keyword evidence="2" id="KW-0034">Amyloid</keyword>
<evidence type="ECO:0000313" key="2">
    <source>
        <dbReference type="EMBL" id="KAF5696365.1"/>
    </source>
</evidence>
<name>A0A8H5XM20_9HYPO</name>
<accession>A0A8H5XM20</accession>
<dbReference type="Pfam" id="PF14479">
    <property type="entry name" value="HeLo"/>
    <property type="match status" value="1"/>
</dbReference>
<evidence type="ECO:0000313" key="3">
    <source>
        <dbReference type="Proteomes" id="UP000544331"/>
    </source>
</evidence>
<evidence type="ECO:0000259" key="1">
    <source>
        <dbReference type="Pfam" id="PF14479"/>
    </source>
</evidence>
<dbReference type="Gene3D" id="1.20.120.1020">
    <property type="entry name" value="Prion-inhibition and propagation, HeLo domain"/>
    <property type="match status" value="1"/>
</dbReference>
<keyword evidence="3" id="KW-1185">Reference proteome</keyword>
<organism evidence="2 3">
    <name type="scientific">Fusarium mundagurra</name>
    <dbReference type="NCBI Taxonomy" id="1567541"/>
    <lineage>
        <taxon>Eukaryota</taxon>
        <taxon>Fungi</taxon>
        <taxon>Dikarya</taxon>
        <taxon>Ascomycota</taxon>
        <taxon>Pezizomycotina</taxon>
        <taxon>Sordariomycetes</taxon>
        <taxon>Hypocreomycetidae</taxon>
        <taxon>Hypocreales</taxon>
        <taxon>Nectriaceae</taxon>
        <taxon>Fusarium</taxon>
        <taxon>Fusarium fujikuroi species complex</taxon>
    </lineage>
</organism>
<gene>
    <name evidence="2" type="ORF">FMUND_15707</name>
</gene>
<dbReference type="PANTHER" id="PTHR37542">
    <property type="entry name" value="HELO DOMAIN-CONTAINING PROTEIN-RELATED"/>
    <property type="match status" value="1"/>
</dbReference>
<dbReference type="InterPro" id="IPR029498">
    <property type="entry name" value="HeLo_dom"/>
</dbReference>
<reference evidence="2 3" key="1">
    <citation type="submission" date="2020-05" db="EMBL/GenBank/DDBJ databases">
        <title>Identification and distribution of gene clusters putatively required for synthesis of sphingolipid metabolism inhibitors in phylogenetically diverse species of the filamentous fungus Fusarium.</title>
        <authorList>
            <person name="Kim H.-S."/>
            <person name="Busman M."/>
            <person name="Brown D.W."/>
            <person name="Divon H."/>
            <person name="Uhlig S."/>
            <person name="Proctor R.H."/>
        </authorList>
    </citation>
    <scope>NUCLEOTIDE SEQUENCE [LARGE SCALE GENOMIC DNA]</scope>
    <source>
        <strain evidence="2 3">NRRL 66235</strain>
    </source>
</reference>
<proteinExistence type="predicted"/>
<sequence>MEAAGLAFGVAGVTGIVTSCITIWEYISTARHTPEDLKYFLGQVYLETFSFFSWCQLTGLWDNVLEAQSGAGTADLLAPLKEDLAFSKDANLESAKKLLQDYGVIGMPRKRNGLEKRNPLEKFSETSQSIQSAAVKERRKSEGIIDRLRASNKGLRTMLEMVDHPRAPELWRSLQIGAPIPILSRAVIESPALQPSAEPLTEQESTLVAIGRLSERERQVLQPGAGWAALEVDTSPYLKENDFSLHEDKTPTLERFLVPPCLGFFHSKSHSRYGIVFQTKNGGQVPKTLYDRLMEDHRDKSLIGRDLGARLHLSRQLLISMFRFFTVGWIHKNARSSSFAFLDPDPERL</sequence>
<dbReference type="EMBL" id="JAAOAN010001204">
    <property type="protein sequence ID" value="KAF5696365.1"/>
    <property type="molecule type" value="Genomic_DNA"/>
</dbReference>